<dbReference type="EMBL" id="OBQC01000009">
    <property type="protein sequence ID" value="SOC40890.1"/>
    <property type="molecule type" value="Genomic_DNA"/>
</dbReference>
<accession>A0A285UG82</accession>
<evidence type="ECO:0000313" key="1">
    <source>
        <dbReference type="EMBL" id="SOC40890.1"/>
    </source>
</evidence>
<sequence length="44" mass="5102">MVSYLIKPIVMVGLKINQDEGEVFSEKVKLVIIYNDINVNDCWM</sequence>
<dbReference type="AlphaFoldDB" id="A0A285UG82"/>
<gene>
    <name evidence="1" type="ORF">SAMN05877842_10920</name>
</gene>
<reference evidence="2" key="1">
    <citation type="submission" date="2017-08" db="EMBL/GenBank/DDBJ databases">
        <authorList>
            <person name="Varghese N."/>
            <person name="Submissions S."/>
        </authorList>
    </citation>
    <scope>NUCLEOTIDE SEQUENCE [LARGE SCALE GENOMIC DNA]</scope>
    <source>
        <strain evidence="2">JC23</strain>
    </source>
</reference>
<protein>
    <submittedName>
        <fullName evidence="1">Uncharacterized protein</fullName>
    </submittedName>
</protein>
<evidence type="ECO:0000313" key="2">
    <source>
        <dbReference type="Proteomes" id="UP000219252"/>
    </source>
</evidence>
<proteinExistence type="predicted"/>
<dbReference type="Proteomes" id="UP000219252">
    <property type="component" value="Unassembled WGS sequence"/>
</dbReference>
<name>A0A285UG82_9BACL</name>
<organism evidence="1 2">
    <name type="scientific">Ureibacillus acetophenoni</name>
    <dbReference type="NCBI Taxonomy" id="614649"/>
    <lineage>
        <taxon>Bacteria</taxon>
        <taxon>Bacillati</taxon>
        <taxon>Bacillota</taxon>
        <taxon>Bacilli</taxon>
        <taxon>Bacillales</taxon>
        <taxon>Caryophanaceae</taxon>
        <taxon>Ureibacillus</taxon>
    </lineage>
</organism>
<keyword evidence="2" id="KW-1185">Reference proteome</keyword>